<dbReference type="Proteomes" id="UP001164746">
    <property type="component" value="Chromosome 5"/>
</dbReference>
<dbReference type="EMBL" id="CP111016">
    <property type="protein sequence ID" value="WAR05269.1"/>
    <property type="molecule type" value="Genomic_DNA"/>
</dbReference>
<dbReference type="Gene3D" id="3.40.50.410">
    <property type="entry name" value="von Willebrand factor, type A domain"/>
    <property type="match status" value="1"/>
</dbReference>
<proteinExistence type="predicted"/>
<dbReference type="SUPFAM" id="SSF53300">
    <property type="entry name" value="vWA-like"/>
    <property type="match status" value="1"/>
</dbReference>
<sequence length="117" mass="12851">MDNTLTHVSYGGITNTNDALETVRTQMLTSQNGDRPNAENVVIVLSDGRSNDKIDTIREATRLHAVSKDVISIVIGSGFDAQELQAIATDRHHVFDVHTYSSLNTIIAQLMQVICNQ</sequence>
<evidence type="ECO:0000313" key="3">
    <source>
        <dbReference type="Proteomes" id="UP001164746"/>
    </source>
</evidence>
<organism evidence="2 3">
    <name type="scientific">Mya arenaria</name>
    <name type="common">Soft-shell clam</name>
    <dbReference type="NCBI Taxonomy" id="6604"/>
    <lineage>
        <taxon>Eukaryota</taxon>
        <taxon>Metazoa</taxon>
        <taxon>Spiralia</taxon>
        <taxon>Lophotrochozoa</taxon>
        <taxon>Mollusca</taxon>
        <taxon>Bivalvia</taxon>
        <taxon>Autobranchia</taxon>
        <taxon>Heteroconchia</taxon>
        <taxon>Euheterodonta</taxon>
        <taxon>Imparidentia</taxon>
        <taxon>Neoheterodontei</taxon>
        <taxon>Myida</taxon>
        <taxon>Myoidea</taxon>
        <taxon>Myidae</taxon>
        <taxon>Mya</taxon>
    </lineage>
</organism>
<dbReference type="PROSITE" id="PS50234">
    <property type="entry name" value="VWFA"/>
    <property type="match status" value="1"/>
</dbReference>
<gene>
    <name evidence="2" type="ORF">MAR_020638</name>
</gene>
<dbReference type="InterPro" id="IPR002035">
    <property type="entry name" value="VWF_A"/>
</dbReference>
<dbReference type="PANTHER" id="PTHR24020">
    <property type="entry name" value="COLLAGEN ALPHA"/>
    <property type="match status" value="1"/>
</dbReference>
<protein>
    <submittedName>
        <fullName evidence="2">COCA1-like protein</fullName>
    </submittedName>
</protein>
<dbReference type="PANTHER" id="PTHR24020:SF84">
    <property type="entry name" value="VWFA DOMAIN-CONTAINING PROTEIN"/>
    <property type="match status" value="1"/>
</dbReference>
<accession>A0ABY7EA30</accession>
<feature type="domain" description="VWFA" evidence="1">
    <location>
        <begin position="1"/>
        <end position="110"/>
    </location>
</feature>
<evidence type="ECO:0000313" key="2">
    <source>
        <dbReference type="EMBL" id="WAR05269.1"/>
    </source>
</evidence>
<dbReference type="InterPro" id="IPR036465">
    <property type="entry name" value="vWFA_dom_sf"/>
</dbReference>
<reference evidence="2" key="1">
    <citation type="submission" date="2022-11" db="EMBL/GenBank/DDBJ databases">
        <title>Centuries of genome instability and evolution in soft-shell clam transmissible cancer (bioRxiv).</title>
        <authorList>
            <person name="Hart S.F.M."/>
            <person name="Yonemitsu M.A."/>
            <person name="Giersch R.M."/>
            <person name="Beal B.F."/>
            <person name="Arriagada G."/>
            <person name="Davis B.W."/>
            <person name="Ostrander E.A."/>
            <person name="Goff S.P."/>
            <person name="Metzger M.J."/>
        </authorList>
    </citation>
    <scope>NUCLEOTIDE SEQUENCE</scope>
    <source>
        <strain evidence="2">MELC-2E11</strain>
        <tissue evidence="2">Siphon/mantle</tissue>
    </source>
</reference>
<dbReference type="Pfam" id="PF00092">
    <property type="entry name" value="VWA"/>
    <property type="match status" value="1"/>
</dbReference>
<evidence type="ECO:0000259" key="1">
    <source>
        <dbReference type="PROSITE" id="PS50234"/>
    </source>
</evidence>
<name>A0ABY7EA30_MYAAR</name>
<keyword evidence="3" id="KW-1185">Reference proteome</keyword>
<dbReference type="InterPro" id="IPR050525">
    <property type="entry name" value="ECM_Assembly_Org"/>
</dbReference>